<dbReference type="PANTHER" id="PTHR41328">
    <property type="entry name" value="TERMINASE SMALL SUBUNIT-RELATED"/>
    <property type="match status" value="1"/>
</dbReference>
<dbReference type="Proteomes" id="UP000651475">
    <property type="component" value="Unassembled WGS sequence"/>
</dbReference>
<dbReference type="PANTHER" id="PTHR41328:SF2">
    <property type="entry name" value="TERMINASE SMALL SUBUNIT"/>
    <property type="match status" value="1"/>
</dbReference>
<comment type="caution">
    <text evidence="3">The sequence shown here is derived from an EMBL/GenBank/DDBJ whole genome shotgun (WGS) entry which is preliminary data.</text>
</comment>
<evidence type="ECO:0000256" key="2">
    <source>
        <dbReference type="ARBA" id="ARBA00023219"/>
    </source>
</evidence>
<dbReference type="Pfam" id="PF03592">
    <property type="entry name" value="Terminase_2"/>
    <property type="match status" value="1"/>
</dbReference>
<dbReference type="RefSeq" id="WP_186929385.1">
    <property type="nucleotide sequence ID" value="NZ_JACOOJ010000009.1"/>
</dbReference>
<dbReference type="InterPro" id="IPR052404">
    <property type="entry name" value="SPP1-like_terminase"/>
</dbReference>
<organism evidence="3 4">
    <name type="scientific">Parabacteroides hominis</name>
    <dbReference type="NCBI Taxonomy" id="2763057"/>
    <lineage>
        <taxon>Bacteria</taxon>
        <taxon>Pseudomonadati</taxon>
        <taxon>Bacteroidota</taxon>
        <taxon>Bacteroidia</taxon>
        <taxon>Bacteroidales</taxon>
        <taxon>Tannerellaceae</taxon>
        <taxon>Parabacteroides</taxon>
    </lineage>
</organism>
<proteinExistence type="predicted"/>
<dbReference type="InterPro" id="IPR005335">
    <property type="entry name" value="Terminase_ssu"/>
</dbReference>
<keyword evidence="1" id="KW-1188">Viral release from host cell</keyword>
<keyword evidence="4" id="KW-1185">Reference proteome</keyword>
<gene>
    <name evidence="3" type="ORF">H8S65_07595</name>
</gene>
<keyword evidence="2" id="KW-0231">Viral genome packaging</keyword>
<name>A0ABR7DNK4_9BACT</name>
<dbReference type="EMBL" id="JACOOJ010000009">
    <property type="protein sequence ID" value="MBC5632630.1"/>
    <property type="molecule type" value="Genomic_DNA"/>
</dbReference>
<accession>A0ABR7DNK4</accession>
<evidence type="ECO:0000313" key="3">
    <source>
        <dbReference type="EMBL" id="MBC5632630.1"/>
    </source>
</evidence>
<dbReference type="InterPro" id="IPR038713">
    <property type="entry name" value="Terminase_Gp1_N_sf"/>
</dbReference>
<protein>
    <submittedName>
        <fullName evidence="3">Terminase small subunit</fullName>
    </submittedName>
</protein>
<sequence length="162" mass="18397">MKLTIKQENFCNYYIECGNASEAYRRAFSCDKMKAETVNRKAVELMNHGKIAARVRELQDEMREKSAITKERILKELSCIAFADIRDFLSLEGGEVIFKDSGAWTEDMARAVESVKKTKDGIELKLNGKSWSISRICKMLGYDEPTVVDLRSSLLKVDTGLD</sequence>
<evidence type="ECO:0000256" key="1">
    <source>
        <dbReference type="ARBA" id="ARBA00022612"/>
    </source>
</evidence>
<dbReference type="Gene3D" id="1.10.10.1400">
    <property type="entry name" value="Terminase, small subunit, N-terminal DNA-binding domain, HTH motif"/>
    <property type="match status" value="1"/>
</dbReference>
<reference evidence="3 4" key="1">
    <citation type="submission" date="2020-08" db="EMBL/GenBank/DDBJ databases">
        <title>Genome public.</title>
        <authorList>
            <person name="Liu C."/>
            <person name="Sun Q."/>
        </authorList>
    </citation>
    <scope>NUCLEOTIDE SEQUENCE [LARGE SCALE GENOMIC DNA]</scope>
    <source>
        <strain evidence="3 4">NSJ-79</strain>
    </source>
</reference>
<evidence type="ECO:0000313" key="4">
    <source>
        <dbReference type="Proteomes" id="UP000651475"/>
    </source>
</evidence>